<dbReference type="Pfam" id="PF01757">
    <property type="entry name" value="Acyl_transf_3"/>
    <property type="match status" value="1"/>
</dbReference>
<dbReference type="InterPro" id="IPR050879">
    <property type="entry name" value="Acyltransferase_3"/>
</dbReference>
<dbReference type="GO" id="GO:0016747">
    <property type="term" value="F:acyltransferase activity, transferring groups other than amino-acyl groups"/>
    <property type="evidence" value="ECO:0007669"/>
    <property type="project" value="InterPro"/>
</dbReference>
<keyword evidence="3" id="KW-0808">Transferase</keyword>
<gene>
    <name evidence="3" type="ORF">HDIA_4817</name>
</gene>
<feature type="transmembrane region" description="Helical" evidence="1">
    <location>
        <begin position="143"/>
        <end position="163"/>
    </location>
</feature>
<evidence type="ECO:0000313" key="3">
    <source>
        <dbReference type="EMBL" id="SON58358.1"/>
    </source>
</evidence>
<dbReference type="InterPro" id="IPR002656">
    <property type="entry name" value="Acyl_transf_3_dom"/>
</dbReference>
<feature type="domain" description="Acyltransferase 3" evidence="2">
    <location>
        <begin position="12"/>
        <end position="341"/>
    </location>
</feature>
<evidence type="ECO:0000259" key="2">
    <source>
        <dbReference type="Pfam" id="PF01757"/>
    </source>
</evidence>
<dbReference type="RefSeq" id="WP_099558568.1">
    <property type="nucleotide sequence ID" value="NZ_LT960614.1"/>
</dbReference>
<dbReference type="GO" id="GO:0000271">
    <property type="term" value="P:polysaccharide biosynthetic process"/>
    <property type="evidence" value="ECO:0007669"/>
    <property type="project" value="TreeGrafter"/>
</dbReference>
<dbReference type="KEGG" id="hdi:HDIA_4817"/>
<sequence length="385" mass="42836">MTDRSVPQHFRAFDAWRFVAALAVMVFHFSAYDMEGLASLRFLAHRMQQVIDLFFILSGFVIMTAYSDKVRSLSDYRNFLVRRLARIYPLHLLTLGFFVCLALAGLAGIVPVGNWQRYDFSTLPAQLLLVHAWGVMPELTFNYVSWSISAEWMAYLLFPCIALMNRKAGLWGLALAFGFAAMAVEALTQVGFIPEERWIESATYGAFRALPSFVLGCGCAVVVTRYRLPVTSLLPGLVAFVATCLVMLPAPPAYVILAGFGLAMVLTASAELNNPDCSRIFRHFELMGRASFGIYMLHPVFASFFMALVWEHFLKASGLVNFYLYMAIVGVLVIAGAVISMWLIETPLRDLINRRFAPAQSQAPEPRQAVPAMATVEKVQPVDAA</sequence>
<dbReference type="PANTHER" id="PTHR23028">
    <property type="entry name" value="ACETYLTRANSFERASE"/>
    <property type="match status" value="1"/>
</dbReference>
<feature type="transmembrane region" description="Helical" evidence="1">
    <location>
        <begin position="50"/>
        <end position="67"/>
    </location>
</feature>
<feature type="transmembrane region" description="Helical" evidence="1">
    <location>
        <begin position="88"/>
        <end position="110"/>
    </location>
</feature>
<evidence type="ECO:0000256" key="1">
    <source>
        <dbReference type="SAM" id="Phobius"/>
    </source>
</evidence>
<keyword evidence="1" id="KW-1133">Transmembrane helix</keyword>
<dbReference type="Proteomes" id="UP000223606">
    <property type="component" value="Chromosome 1"/>
</dbReference>
<name>A0A2C9DE11_9HYPH</name>
<proteinExistence type="predicted"/>
<evidence type="ECO:0000313" key="4">
    <source>
        <dbReference type="Proteomes" id="UP000223606"/>
    </source>
</evidence>
<feature type="transmembrane region" description="Helical" evidence="1">
    <location>
        <begin position="205"/>
        <end position="223"/>
    </location>
</feature>
<keyword evidence="3" id="KW-0012">Acyltransferase</keyword>
<dbReference type="OrthoDB" id="9796461at2"/>
<reference evidence="4" key="1">
    <citation type="submission" date="2017-09" db="EMBL/GenBank/DDBJ databases">
        <title>Genome sequence of Nannocystis excedens DSM 71.</title>
        <authorList>
            <person name="Blom J."/>
        </authorList>
    </citation>
    <scope>NUCLEOTIDE SEQUENCE [LARGE SCALE GENOMIC DNA]</scope>
    <source>
        <strain evidence="4">type strain: E19</strain>
    </source>
</reference>
<feature type="transmembrane region" description="Helical" evidence="1">
    <location>
        <begin position="170"/>
        <end position="193"/>
    </location>
</feature>
<dbReference type="EMBL" id="LT960614">
    <property type="protein sequence ID" value="SON58358.1"/>
    <property type="molecule type" value="Genomic_DNA"/>
</dbReference>
<organism evidence="3 4">
    <name type="scientific">Hartmannibacter diazotrophicus</name>
    <dbReference type="NCBI Taxonomy" id="1482074"/>
    <lineage>
        <taxon>Bacteria</taxon>
        <taxon>Pseudomonadati</taxon>
        <taxon>Pseudomonadota</taxon>
        <taxon>Alphaproteobacteria</taxon>
        <taxon>Hyphomicrobiales</taxon>
        <taxon>Pleomorphomonadaceae</taxon>
        <taxon>Hartmannibacter</taxon>
    </lineage>
</organism>
<keyword evidence="1" id="KW-0812">Transmembrane</keyword>
<feature type="transmembrane region" description="Helical" evidence="1">
    <location>
        <begin position="254"/>
        <end position="272"/>
    </location>
</feature>
<keyword evidence="1" id="KW-0472">Membrane</keyword>
<keyword evidence="4" id="KW-1185">Reference proteome</keyword>
<accession>A0A2C9DE11</accession>
<dbReference type="AlphaFoldDB" id="A0A2C9DE11"/>
<feature type="transmembrane region" description="Helical" evidence="1">
    <location>
        <begin position="322"/>
        <end position="344"/>
    </location>
</feature>
<dbReference type="GO" id="GO:0016020">
    <property type="term" value="C:membrane"/>
    <property type="evidence" value="ECO:0007669"/>
    <property type="project" value="TreeGrafter"/>
</dbReference>
<feature type="transmembrane region" description="Helical" evidence="1">
    <location>
        <begin position="292"/>
        <end position="310"/>
    </location>
</feature>
<feature type="transmembrane region" description="Helical" evidence="1">
    <location>
        <begin position="230"/>
        <end position="248"/>
    </location>
</feature>
<feature type="transmembrane region" description="Helical" evidence="1">
    <location>
        <begin position="12"/>
        <end position="30"/>
    </location>
</feature>
<dbReference type="PANTHER" id="PTHR23028:SF53">
    <property type="entry name" value="ACYL_TRANSF_3 DOMAIN-CONTAINING PROTEIN"/>
    <property type="match status" value="1"/>
</dbReference>
<protein>
    <submittedName>
        <fullName evidence="3">Acyltransferase family protein</fullName>
    </submittedName>
</protein>